<gene>
    <name evidence="3" type="primary">sspL</name>
    <name evidence="3" type="ORF">ACFSCX_18150</name>
</gene>
<evidence type="ECO:0000313" key="4">
    <source>
        <dbReference type="Proteomes" id="UP001597214"/>
    </source>
</evidence>
<proteinExistence type="predicted"/>
<dbReference type="NCBIfam" id="TIGR03093">
    <property type="entry name" value="SASP_sspL"/>
    <property type="match status" value="1"/>
</dbReference>
<dbReference type="InterPro" id="IPR017526">
    <property type="entry name" value="SASP_SspL"/>
</dbReference>
<evidence type="ECO:0000313" key="3">
    <source>
        <dbReference type="EMBL" id="MFD1738449.1"/>
    </source>
</evidence>
<dbReference type="EMBL" id="JBHUEM010000045">
    <property type="protein sequence ID" value="MFD1738449.1"/>
    <property type="molecule type" value="Genomic_DNA"/>
</dbReference>
<feature type="compositionally biased region" description="Basic and acidic residues" evidence="2">
    <location>
        <begin position="30"/>
        <end position="42"/>
    </location>
</feature>
<dbReference type="RefSeq" id="WP_377929655.1">
    <property type="nucleotide sequence ID" value="NZ_JBHUEM010000045.1"/>
</dbReference>
<dbReference type="Proteomes" id="UP001597214">
    <property type="component" value="Unassembled WGS sequence"/>
</dbReference>
<accession>A0ABW4LTE8</accession>
<comment type="caution">
    <text evidence="3">The sequence shown here is derived from an EMBL/GenBank/DDBJ whole genome shotgun (WGS) entry which is preliminary data.</text>
</comment>
<organism evidence="3 4">
    <name type="scientific">Bacillus salitolerans</name>
    <dbReference type="NCBI Taxonomy" id="1437434"/>
    <lineage>
        <taxon>Bacteria</taxon>
        <taxon>Bacillati</taxon>
        <taxon>Bacillota</taxon>
        <taxon>Bacilli</taxon>
        <taxon>Bacillales</taxon>
        <taxon>Bacillaceae</taxon>
        <taxon>Bacillus</taxon>
    </lineage>
</organism>
<sequence length="42" mass="4461">MSKKAGRGQVPHGINPQGFAQDVPTPDPKSTLEEAAKKTNTK</sequence>
<reference evidence="4" key="1">
    <citation type="journal article" date="2019" name="Int. J. Syst. Evol. Microbiol.">
        <title>The Global Catalogue of Microorganisms (GCM) 10K type strain sequencing project: providing services to taxonomists for standard genome sequencing and annotation.</title>
        <authorList>
            <consortium name="The Broad Institute Genomics Platform"/>
            <consortium name="The Broad Institute Genome Sequencing Center for Infectious Disease"/>
            <person name="Wu L."/>
            <person name="Ma J."/>
        </authorList>
    </citation>
    <scope>NUCLEOTIDE SEQUENCE [LARGE SCALE GENOMIC DNA]</scope>
    <source>
        <strain evidence="4">CCUG 49339</strain>
    </source>
</reference>
<feature type="region of interest" description="Disordered" evidence="2">
    <location>
        <begin position="1"/>
        <end position="42"/>
    </location>
</feature>
<keyword evidence="4" id="KW-1185">Reference proteome</keyword>
<name>A0ABW4LTE8_9BACI</name>
<evidence type="ECO:0000256" key="2">
    <source>
        <dbReference type="SAM" id="MobiDB-lite"/>
    </source>
</evidence>
<protein>
    <recommendedName>
        <fullName evidence="1">Small, acid-soluble spore protein L</fullName>
    </recommendedName>
</protein>
<evidence type="ECO:0000256" key="1">
    <source>
        <dbReference type="NCBIfam" id="TIGR03093"/>
    </source>
</evidence>